<dbReference type="Proteomes" id="UP000184485">
    <property type="component" value="Unassembled WGS sequence"/>
</dbReference>
<dbReference type="InterPro" id="IPR014284">
    <property type="entry name" value="RNA_pol_sigma-70_dom"/>
</dbReference>
<dbReference type="AlphaFoldDB" id="A0A1M5NHX7"/>
<keyword evidence="4" id="KW-0804">Transcription</keyword>
<feature type="domain" description="RNA polymerase sigma factor 70 region 4 type 2" evidence="6">
    <location>
        <begin position="125"/>
        <end position="175"/>
    </location>
</feature>
<dbReference type="EMBL" id="FQUP01000009">
    <property type="protein sequence ID" value="SHG89092.1"/>
    <property type="molecule type" value="Genomic_DNA"/>
</dbReference>
<dbReference type="STRING" id="1122133.SAMN02745157_5006"/>
<dbReference type="SUPFAM" id="SSF88946">
    <property type="entry name" value="Sigma2 domain of RNA polymerase sigma factors"/>
    <property type="match status" value="1"/>
</dbReference>
<evidence type="ECO:0000313" key="7">
    <source>
        <dbReference type="EMBL" id="SHG89092.1"/>
    </source>
</evidence>
<dbReference type="Gene3D" id="1.10.10.10">
    <property type="entry name" value="Winged helix-like DNA-binding domain superfamily/Winged helix DNA-binding domain"/>
    <property type="match status" value="1"/>
</dbReference>
<dbReference type="PANTHER" id="PTHR43133">
    <property type="entry name" value="RNA POLYMERASE ECF-TYPE SIGMA FACTO"/>
    <property type="match status" value="1"/>
</dbReference>
<accession>A0A1M5NHX7</accession>
<dbReference type="InterPro" id="IPR013249">
    <property type="entry name" value="RNA_pol_sigma70_r4_t2"/>
</dbReference>
<keyword evidence="3" id="KW-0731">Sigma factor</keyword>
<reference evidence="7 8" key="1">
    <citation type="submission" date="2016-11" db="EMBL/GenBank/DDBJ databases">
        <authorList>
            <person name="Jaros S."/>
            <person name="Januszkiewicz K."/>
            <person name="Wedrychowicz H."/>
        </authorList>
    </citation>
    <scope>NUCLEOTIDE SEQUENCE [LARGE SCALE GENOMIC DNA]</scope>
    <source>
        <strain evidence="7 8">DSM 19436</strain>
    </source>
</reference>
<dbReference type="InterPro" id="IPR013325">
    <property type="entry name" value="RNA_pol_sigma_r2"/>
</dbReference>
<protein>
    <submittedName>
        <fullName evidence="7">RNA polymerase sigma-70 factor, ECF subfamily</fullName>
    </submittedName>
</protein>
<evidence type="ECO:0000313" key="8">
    <source>
        <dbReference type="Proteomes" id="UP000184485"/>
    </source>
</evidence>
<dbReference type="GO" id="GO:0016987">
    <property type="term" value="F:sigma factor activity"/>
    <property type="evidence" value="ECO:0007669"/>
    <property type="project" value="UniProtKB-KW"/>
</dbReference>
<proteinExistence type="inferred from homology"/>
<dbReference type="InterPro" id="IPR013324">
    <property type="entry name" value="RNA_pol_sigma_r3/r4-like"/>
</dbReference>
<dbReference type="InterPro" id="IPR007627">
    <property type="entry name" value="RNA_pol_sigma70_r2"/>
</dbReference>
<sequence length="184" mass="20382">MQPSHPSELGRLIEAVGQNRDREAFARLFDHFAPRLKTYLMRAGANPGAAEDFAQEAMLTVWRKAALFDPARAGASTWIFTIARNLRIDAARREKLGQREPDLTELPDDPEQPDTILTGADDAARVSSALAALTAEQSRIVTLSYFHEKAHAEIARELGIPLGTVKSRLRLAIIRLRGLLSETQ</sequence>
<gene>
    <name evidence="7" type="ORF">SAMN02745157_5006</name>
</gene>
<keyword evidence="8" id="KW-1185">Reference proteome</keyword>
<evidence type="ECO:0000256" key="1">
    <source>
        <dbReference type="ARBA" id="ARBA00010641"/>
    </source>
</evidence>
<dbReference type="PANTHER" id="PTHR43133:SF62">
    <property type="entry name" value="RNA POLYMERASE SIGMA FACTOR SIGZ"/>
    <property type="match status" value="1"/>
</dbReference>
<feature type="domain" description="RNA polymerase sigma-70 region 2" evidence="5">
    <location>
        <begin position="28"/>
        <end position="95"/>
    </location>
</feature>
<dbReference type="Pfam" id="PF08281">
    <property type="entry name" value="Sigma70_r4_2"/>
    <property type="match status" value="1"/>
</dbReference>
<dbReference type="InterPro" id="IPR039425">
    <property type="entry name" value="RNA_pol_sigma-70-like"/>
</dbReference>
<dbReference type="GO" id="GO:0003677">
    <property type="term" value="F:DNA binding"/>
    <property type="evidence" value="ECO:0007669"/>
    <property type="project" value="InterPro"/>
</dbReference>
<dbReference type="Pfam" id="PF04542">
    <property type="entry name" value="Sigma70_r2"/>
    <property type="match status" value="1"/>
</dbReference>
<name>A0A1M5NHX7_9HYPH</name>
<evidence type="ECO:0000256" key="3">
    <source>
        <dbReference type="ARBA" id="ARBA00023082"/>
    </source>
</evidence>
<evidence type="ECO:0000259" key="6">
    <source>
        <dbReference type="Pfam" id="PF08281"/>
    </source>
</evidence>
<evidence type="ECO:0000256" key="4">
    <source>
        <dbReference type="ARBA" id="ARBA00023163"/>
    </source>
</evidence>
<organism evidence="7 8">
    <name type="scientific">Kaistia soli DSM 19436</name>
    <dbReference type="NCBI Taxonomy" id="1122133"/>
    <lineage>
        <taxon>Bacteria</taxon>
        <taxon>Pseudomonadati</taxon>
        <taxon>Pseudomonadota</taxon>
        <taxon>Alphaproteobacteria</taxon>
        <taxon>Hyphomicrobiales</taxon>
        <taxon>Kaistiaceae</taxon>
        <taxon>Kaistia</taxon>
    </lineage>
</organism>
<dbReference type="NCBIfam" id="TIGR02937">
    <property type="entry name" value="sigma70-ECF"/>
    <property type="match status" value="1"/>
</dbReference>
<dbReference type="GO" id="GO:0006352">
    <property type="term" value="P:DNA-templated transcription initiation"/>
    <property type="evidence" value="ECO:0007669"/>
    <property type="project" value="InterPro"/>
</dbReference>
<dbReference type="Gene3D" id="1.10.1740.10">
    <property type="match status" value="1"/>
</dbReference>
<dbReference type="CDD" id="cd06171">
    <property type="entry name" value="Sigma70_r4"/>
    <property type="match status" value="1"/>
</dbReference>
<dbReference type="InterPro" id="IPR036388">
    <property type="entry name" value="WH-like_DNA-bd_sf"/>
</dbReference>
<dbReference type="OrthoDB" id="9784272at2"/>
<evidence type="ECO:0000256" key="2">
    <source>
        <dbReference type="ARBA" id="ARBA00023015"/>
    </source>
</evidence>
<dbReference type="RefSeq" id="WP_073058516.1">
    <property type="nucleotide sequence ID" value="NZ_FQUP01000009.1"/>
</dbReference>
<keyword evidence="2" id="KW-0805">Transcription regulation</keyword>
<evidence type="ECO:0000259" key="5">
    <source>
        <dbReference type="Pfam" id="PF04542"/>
    </source>
</evidence>
<dbReference type="SUPFAM" id="SSF88659">
    <property type="entry name" value="Sigma3 and sigma4 domains of RNA polymerase sigma factors"/>
    <property type="match status" value="1"/>
</dbReference>
<comment type="similarity">
    <text evidence="1">Belongs to the sigma-70 factor family. ECF subfamily.</text>
</comment>